<feature type="compositionally biased region" description="Polar residues" evidence="1">
    <location>
        <begin position="19"/>
        <end position="46"/>
    </location>
</feature>
<dbReference type="EMBL" id="BLLK01000058">
    <property type="protein sequence ID" value="GFH57825.1"/>
    <property type="molecule type" value="Genomic_DNA"/>
</dbReference>
<sequence>MEGNQSSGEDTSSARKPLHTSSPSSEQFQSQDWNVFQPQPQPETQDANQIVRSIASYLSLSDVESLGSLSRYSIMSPMNNSQVKSPKLRKKMGSHLTLASIDDTCEEEFYEHSIEKQHCYYPKRHNYGPDAGAGFGLDTPRLVMSPLASDEEYEDDDDDDLLLSRDASYGYGRHDSEDSLHSQLLIEKTRQHLKHVQKHLKDAVFCHPTSIRSYCLTSYKAAKELKEQRLKENCVLCPKCYMIQGGTEQMCQATYLDKCTCESQDWQEYRHKSSSRPAVHERLFQFLTSSIFQNIPLSIILDIANQTMGTSVQLGQASFQLTVTSTGSLVDFLVIIIHDAIDVISYNLNPWNMMKTIFSFQREAMEKTGEAIVTGIQSVATGVGSVSQSGFGGIMKNNHSPKQNLYSAVGQILRKGGVPLSKGGGTVISDKMHRRLNKVNPSAKVVTYIERDDEVIPQHAKKRVLRMMHYSVPLRPFVATVELGREQGFFQDDSIRSYLDITNHGENQQSLIPHPSSMCEAEDDEDYSPFMCTPQSFPHTPASRAHVLARGTRFAEDVVFLARDQLRVESGLDSENEQTRAMAMALREGKRLAVFNASDMSNGISLSCGQHSASKTGNDLYSSVRGMIPVLRNSFVYFEMTVSTPPLLSMVLQHASLSIGLSTLEMPLNALVGAWKGSISLCSTGQILAGSQWCSPLNPKTYASNSTVGCLVYLDDDNTFDTWDGLMVTANAIFNVDGHVIIPGSFPTQQDQEENESSDQLSPVVPFLVPCEEELFPTLTLHSSQTEVLCRFCAEDIIATSRKSIGAPHGVTVYCCDGSVLFEEGQSSESLDSNEDDVSFSDDSLTESESIQITGNNITENFVSEVELDTPMNNMSEETPVDF</sequence>
<proteinExistence type="predicted"/>
<name>A0AAD3D6T8_9STRA</name>
<dbReference type="InterPro" id="IPR043136">
    <property type="entry name" value="B30.2/SPRY_sf"/>
</dbReference>
<evidence type="ECO:0000313" key="2">
    <source>
        <dbReference type="EMBL" id="GFH57825.1"/>
    </source>
</evidence>
<feature type="region of interest" description="Disordered" evidence="1">
    <location>
        <begin position="826"/>
        <end position="847"/>
    </location>
</feature>
<evidence type="ECO:0000313" key="3">
    <source>
        <dbReference type="Proteomes" id="UP001054902"/>
    </source>
</evidence>
<accession>A0AAD3D6T8</accession>
<feature type="compositionally biased region" description="Acidic residues" evidence="1">
    <location>
        <begin position="832"/>
        <end position="846"/>
    </location>
</feature>
<protein>
    <submittedName>
        <fullName evidence="2">Uncharacterized protein</fullName>
    </submittedName>
</protein>
<dbReference type="Proteomes" id="UP001054902">
    <property type="component" value="Unassembled WGS sequence"/>
</dbReference>
<dbReference type="Gene3D" id="2.60.120.920">
    <property type="match status" value="1"/>
</dbReference>
<dbReference type="AlphaFoldDB" id="A0AAD3D6T8"/>
<evidence type="ECO:0000256" key="1">
    <source>
        <dbReference type="SAM" id="MobiDB-lite"/>
    </source>
</evidence>
<feature type="region of interest" description="Disordered" evidence="1">
    <location>
        <begin position="1"/>
        <end position="46"/>
    </location>
</feature>
<gene>
    <name evidence="2" type="ORF">CTEN210_14301</name>
</gene>
<keyword evidence="3" id="KW-1185">Reference proteome</keyword>
<organism evidence="2 3">
    <name type="scientific">Chaetoceros tenuissimus</name>
    <dbReference type="NCBI Taxonomy" id="426638"/>
    <lineage>
        <taxon>Eukaryota</taxon>
        <taxon>Sar</taxon>
        <taxon>Stramenopiles</taxon>
        <taxon>Ochrophyta</taxon>
        <taxon>Bacillariophyta</taxon>
        <taxon>Coscinodiscophyceae</taxon>
        <taxon>Chaetocerotophycidae</taxon>
        <taxon>Chaetocerotales</taxon>
        <taxon>Chaetocerotaceae</taxon>
        <taxon>Chaetoceros</taxon>
    </lineage>
</organism>
<feature type="compositionally biased region" description="Polar residues" evidence="1">
    <location>
        <begin position="1"/>
        <end position="11"/>
    </location>
</feature>
<reference evidence="2 3" key="1">
    <citation type="journal article" date="2021" name="Sci. Rep.">
        <title>The genome of the diatom Chaetoceros tenuissimus carries an ancient integrated fragment of an extant virus.</title>
        <authorList>
            <person name="Hongo Y."/>
            <person name="Kimura K."/>
            <person name="Takaki Y."/>
            <person name="Yoshida Y."/>
            <person name="Baba S."/>
            <person name="Kobayashi G."/>
            <person name="Nagasaki K."/>
            <person name="Hano T."/>
            <person name="Tomaru Y."/>
        </authorList>
    </citation>
    <scope>NUCLEOTIDE SEQUENCE [LARGE SCALE GENOMIC DNA]</scope>
    <source>
        <strain evidence="2 3">NIES-3715</strain>
    </source>
</reference>
<comment type="caution">
    <text evidence="2">The sequence shown here is derived from an EMBL/GenBank/DDBJ whole genome shotgun (WGS) entry which is preliminary data.</text>
</comment>